<feature type="region of interest" description="Disordered" evidence="2">
    <location>
        <begin position="214"/>
        <end position="240"/>
    </location>
</feature>
<comment type="caution">
    <text evidence="3">The sequence shown here is derived from an EMBL/GenBank/DDBJ whole genome shotgun (WGS) entry which is preliminary data.</text>
</comment>
<gene>
    <name evidence="3" type="ORF">TL16_g03154</name>
</gene>
<sequence length="380" mass="44113">MARIKMVFPTLGSFRAMGGGASEPTQPRHDFDREEDMYHQQQQQQQQQQRQLQFQQQQQREQEERYHQQQHLQQQHLQQQQQQQQHQQTSPIRQQQQQQQQQQREPNPTQPQPLPLPTHSGSSPTKRPGKFTEQLMGHIDVSRDIEKQENYRRALERDIELSKNRKEQEKIDRQNEKEWWEAKNDPRRGEKEREAFARPNEMLHQQQQEYQAQLQNHRQQRSFTNERLGEPPSQNNYRPQTVHEGRTAQLGGNSMAALLNSNSPPRERFAGYEAHTAALAGPGGSPKHAPIGQSYHQQQQSSPKIHPHNGASIHNSNNAPSPSHPQHVPQHVPQRIHHSHPSPKNPTLRNPQSPSLMTSPHTSLNSSTPYTPRTSHSNTN</sequence>
<evidence type="ECO:0000313" key="4">
    <source>
        <dbReference type="Proteomes" id="UP001162640"/>
    </source>
</evidence>
<accession>A0A9W7A0X5</accession>
<feature type="compositionally biased region" description="Polar residues" evidence="2">
    <location>
        <begin position="345"/>
        <end position="380"/>
    </location>
</feature>
<evidence type="ECO:0000313" key="3">
    <source>
        <dbReference type="EMBL" id="GMH60922.1"/>
    </source>
</evidence>
<organism evidence="3 4">
    <name type="scientific">Triparma laevis f. inornata</name>
    <dbReference type="NCBI Taxonomy" id="1714386"/>
    <lineage>
        <taxon>Eukaryota</taxon>
        <taxon>Sar</taxon>
        <taxon>Stramenopiles</taxon>
        <taxon>Ochrophyta</taxon>
        <taxon>Bolidophyceae</taxon>
        <taxon>Parmales</taxon>
        <taxon>Triparmaceae</taxon>
        <taxon>Triparma</taxon>
    </lineage>
</organism>
<feature type="compositionally biased region" description="Polar residues" evidence="2">
    <location>
        <begin position="294"/>
        <end position="303"/>
    </location>
</feature>
<feature type="compositionally biased region" description="Low complexity" evidence="2">
    <location>
        <begin position="69"/>
        <end position="104"/>
    </location>
</feature>
<reference evidence="4" key="1">
    <citation type="journal article" date="2023" name="Commun. Biol.">
        <title>Genome analysis of Parmales, the sister group of diatoms, reveals the evolutionary specialization of diatoms from phago-mixotrophs to photoautotrophs.</title>
        <authorList>
            <person name="Ban H."/>
            <person name="Sato S."/>
            <person name="Yoshikawa S."/>
            <person name="Yamada K."/>
            <person name="Nakamura Y."/>
            <person name="Ichinomiya M."/>
            <person name="Sato N."/>
            <person name="Blanc-Mathieu R."/>
            <person name="Endo H."/>
            <person name="Kuwata A."/>
            <person name="Ogata H."/>
        </authorList>
    </citation>
    <scope>NUCLEOTIDE SEQUENCE [LARGE SCALE GENOMIC DNA]</scope>
</reference>
<feature type="coiled-coil region" evidence="1">
    <location>
        <begin position="145"/>
        <end position="172"/>
    </location>
</feature>
<evidence type="ECO:0000256" key="1">
    <source>
        <dbReference type="SAM" id="Coils"/>
    </source>
</evidence>
<dbReference type="AlphaFoldDB" id="A0A9W7A0X5"/>
<proteinExistence type="predicted"/>
<dbReference type="EMBL" id="BLQM01000081">
    <property type="protein sequence ID" value="GMH60922.1"/>
    <property type="molecule type" value="Genomic_DNA"/>
</dbReference>
<name>A0A9W7A0X5_9STRA</name>
<dbReference type="Proteomes" id="UP001162640">
    <property type="component" value="Unassembled WGS sequence"/>
</dbReference>
<feature type="region of interest" description="Disordered" evidence="2">
    <location>
        <begin position="1"/>
        <end position="143"/>
    </location>
</feature>
<feature type="compositionally biased region" description="Low complexity" evidence="2">
    <location>
        <begin position="320"/>
        <end position="333"/>
    </location>
</feature>
<feature type="compositionally biased region" description="Low complexity" evidence="2">
    <location>
        <begin position="39"/>
        <end position="59"/>
    </location>
</feature>
<feature type="compositionally biased region" description="Basic and acidic residues" evidence="2">
    <location>
        <begin position="26"/>
        <end position="38"/>
    </location>
</feature>
<keyword evidence="1" id="KW-0175">Coiled coil</keyword>
<protein>
    <submittedName>
        <fullName evidence="3">Uncharacterized protein</fullName>
    </submittedName>
</protein>
<feature type="region of interest" description="Disordered" evidence="2">
    <location>
        <begin position="277"/>
        <end position="380"/>
    </location>
</feature>
<evidence type="ECO:0000256" key="2">
    <source>
        <dbReference type="SAM" id="MobiDB-lite"/>
    </source>
</evidence>